<dbReference type="OrthoDB" id="920124at2"/>
<dbReference type="AlphaFoldDB" id="A0A2T1C750"/>
<dbReference type="Gene3D" id="3.20.20.70">
    <property type="entry name" value="Aldolase class I"/>
    <property type="match status" value="1"/>
</dbReference>
<keyword evidence="2" id="KW-1185">Reference proteome</keyword>
<dbReference type="Proteomes" id="UP000238762">
    <property type="component" value="Unassembled WGS sequence"/>
</dbReference>
<dbReference type="EMBL" id="PVWJ01000018">
    <property type="protein sequence ID" value="PSB04081.1"/>
    <property type="molecule type" value="Genomic_DNA"/>
</dbReference>
<comment type="caution">
    <text evidence="1">The sequence shown here is derived from an EMBL/GenBank/DDBJ whole genome shotgun (WGS) entry which is preliminary data.</text>
</comment>
<protein>
    <submittedName>
        <fullName evidence="1">Uncharacterized protein</fullName>
    </submittedName>
</protein>
<organism evidence="1 2">
    <name type="scientific">Merismopedia glauca CCAP 1448/3</name>
    <dbReference type="NCBI Taxonomy" id="1296344"/>
    <lineage>
        <taxon>Bacteria</taxon>
        <taxon>Bacillati</taxon>
        <taxon>Cyanobacteriota</taxon>
        <taxon>Cyanophyceae</taxon>
        <taxon>Synechococcales</taxon>
        <taxon>Merismopediaceae</taxon>
        <taxon>Merismopedia</taxon>
    </lineage>
</organism>
<gene>
    <name evidence="1" type="ORF">C7B64_05455</name>
</gene>
<dbReference type="RefSeq" id="WP_106287640.1">
    <property type="nucleotide sequence ID" value="NZ_CAWNTC010000216.1"/>
</dbReference>
<name>A0A2T1C750_9CYAN</name>
<reference evidence="1 2" key="1">
    <citation type="submission" date="2018-02" db="EMBL/GenBank/DDBJ databases">
        <authorList>
            <person name="Cohen D.B."/>
            <person name="Kent A.D."/>
        </authorList>
    </citation>
    <scope>NUCLEOTIDE SEQUENCE [LARGE SCALE GENOMIC DNA]</scope>
    <source>
        <strain evidence="1 2">CCAP 1448/3</strain>
    </source>
</reference>
<sequence length="432" mass="50503">MSTSNGISQLFFWLTSLCLASNLSCSEQLPAKSEPPPDWSEIQSIKMDGDLKVFWGVAGRDSKYNLEESIKHGFTQLDGLNPYADPANRQKNNINRYLQQNKLNPWEKPSFFEEVIKRNLSTLKNSDYLYQDIEFVFNTDINKAWNNREIRQASGTDNIEDFKNAYFKEWATWFSLPLKWAKDNNSDQKIGLYGVQVFSRDYHVFLRSSISDIPKTKQADLDFWKYLDDYVDFYLPSIYVFYDKPDSIYYMAANVEENYLRSRRFGNKPVYPFIWLRYHNGGDRKVAGKELNPYLVEASAVLPFFTGGKGFVLWGWEPKTKGQYYHSLPTFMNSLSRVAQLSSKISRAKLVIDQPAYVLWRTKQPLVRKLKVSNKEWIVMAIYPWQNEAEEKTIKVSLGSRSVNLKIKGRHTEIYHLDSRKTTRLSMRNQAE</sequence>
<accession>A0A2T1C750</accession>
<evidence type="ECO:0000313" key="2">
    <source>
        <dbReference type="Proteomes" id="UP000238762"/>
    </source>
</evidence>
<dbReference type="InterPro" id="IPR013785">
    <property type="entry name" value="Aldolase_TIM"/>
</dbReference>
<evidence type="ECO:0000313" key="1">
    <source>
        <dbReference type="EMBL" id="PSB04081.1"/>
    </source>
</evidence>
<proteinExistence type="predicted"/>
<reference evidence="1 2" key="2">
    <citation type="submission" date="2018-03" db="EMBL/GenBank/DDBJ databases">
        <title>The ancient ancestry and fast evolution of plastids.</title>
        <authorList>
            <person name="Moore K.R."/>
            <person name="Magnabosco C."/>
            <person name="Momper L."/>
            <person name="Gold D.A."/>
            <person name="Bosak T."/>
            <person name="Fournier G.P."/>
        </authorList>
    </citation>
    <scope>NUCLEOTIDE SEQUENCE [LARGE SCALE GENOMIC DNA]</scope>
    <source>
        <strain evidence="1 2">CCAP 1448/3</strain>
    </source>
</reference>